<comment type="caution">
    <text evidence="1">The sequence shown here is derived from an EMBL/GenBank/DDBJ whole genome shotgun (WGS) entry which is preliminary data.</text>
</comment>
<keyword evidence="2" id="KW-1185">Reference proteome</keyword>
<proteinExistence type="predicted"/>
<protein>
    <submittedName>
        <fullName evidence="1">Uncharacterized protein</fullName>
    </submittedName>
</protein>
<evidence type="ECO:0000313" key="2">
    <source>
        <dbReference type="Proteomes" id="UP000831701"/>
    </source>
</evidence>
<sequence>DFEERFYVATEWITTKVKSSEDSDLMAAHLRLKTYCKKHNDAGYNIPVDTWPVRITVADDGLSLSWFVPPGTKMPENTDPSVTQESRAEATVYVLAFSDRPSIKSGQEHAEYLREALDKAGKTFNPHSYDGVGYDSFLSVTFHNEIWMYAA</sequence>
<reference evidence="1" key="1">
    <citation type="submission" date="2022-04" db="EMBL/GenBank/DDBJ databases">
        <title>Jade perch genome.</title>
        <authorList>
            <person name="Chao B."/>
        </authorList>
    </citation>
    <scope>NUCLEOTIDE SEQUENCE</scope>
    <source>
        <strain evidence="1">CB-2022</strain>
    </source>
</reference>
<feature type="non-terminal residue" evidence="1">
    <location>
        <position position="1"/>
    </location>
</feature>
<name>A0ACB8W662_9TELE</name>
<gene>
    <name evidence="1" type="ORF">L3Q82_011587</name>
</gene>
<organism evidence="1 2">
    <name type="scientific">Scortum barcoo</name>
    <name type="common">barcoo grunter</name>
    <dbReference type="NCBI Taxonomy" id="214431"/>
    <lineage>
        <taxon>Eukaryota</taxon>
        <taxon>Metazoa</taxon>
        <taxon>Chordata</taxon>
        <taxon>Craniata</taxon>
        <taxon>Vertebrata</taxon>
        <taxon>Euteleostomi</taxon>
        <taxon>Actinopterygii</taxon>
        <taxon>Neopterygii</taxon>
        <taxon>Teleostei</taxon>
        <taxon>Neoteleostei</taxon>
        <taxon>Acanthomorphata</taxon>
        <taxon>Eupercaria</taxon>
        <taxon>Centrarchiformes</taxon>
        <taxon>Terapontoidei</taxon>
        <taxon>Terapontidae</taxon>
        <taxon>Scortum</taxon>
    </lineage>
</organism>
<evidence type="ECO:0000313" key="1">
    <source>
        <dbReference type="EMBL" id="KAI3363500.1"/>
    </source>
</evidence>
<dbReference type="Proteomes" id="UP000831701">
    <property type="component" value="Chromosome 14"/>
</dbReference>
<dbReference type="EMBL" id="CM041544">
    <property type="protein sequence ID" value="KAI3363500.1"/>
    <property type="molecule type" value="Genomic_DNA"/>
</dbReference>
<accession>A0ACB8W662</accession>